<keyword evidence="10" id="KW-0630">Potassium</keyword>
<dbReference type="InterPro" id="IPR017871">
    <property type="entry name" value="ABC_transporter-like_CS"/>
</dbReference>
<organism evidence="22">
    <name type="scientific">Neodiprion lecontei</name>
    <name type="common">Redheaded pine sawfly</name>
    <dbReference type="NCBI Taxonomy" id="441921"/>
    <lineage>
        <taxon>Eukaryota</taxon>
        <taxon>Metazoa</taxon>
        <taxon>Ecdysozoa</taxon>
        <taxon>Arthropoda</taxon>
        <taxon>Hexapoda</taxon>
        <taxon>Insecta</taxon>
        <taxon>Pterygota</taxon>
        <taxon>Neoptera</taxon>
        <taxon>Endopterygota</taxon>
        <taxon>Hymenoptera</taxon>
        <taxon>Tenthredinoidea</taxon>
        <taxon>Diprionidae</taxon>
        <taxon>Diprioninae</taxon>
        <taxon>Neodiprion</taxon>
    </lineage>
</organism>
<dbReference type="CDD" id="cd18574">
    <property type="entry name" value="ABC_6TM_ABCB8_like"/>
    <property type="match status" value="1"/>
</dbReference>
<dbReference type="Proteomes" id="UP000829291">
    <property type="component" value="Chromosome 5"/>
</dbReference>
<evidence type="ECO:0000256" key="8">
    <source>
        <dbReference type="ARBA" id="ARBA00022840"/>
    </source>
</evidence>
<dbReference type="InterPro" id="IPR003439">
    <property type="entry name" value="ABC_transporter-like_ATP-bd"/>
</dbReference>
<evidence type="ECO:0000256" key="12">
    <source>
        <dbReference type="ARBA" id="ARBA00023065"/>
    </source>
</evidence>
<evidence type="ECO:0000256" key="10">
    <source>
        <dbReference type="ARBA" id="ARBA00022958"/>
    </source>
</evidence>
<keyword evidence="5 18" id="KW-0812">Transmembrane</keyword>
<name>A0A6J0BNY1_NEOLC</name>
<dbReference type="GO" id="GO:0015421">
    <property type="term" value="F:ABC-type oligopeptide transporter activity"/>
    <property type="evidence" value="ECO:0007669"/>
    <property type="project" value="TreeGrafter"/>
</dbReference>
<comment type="similarity">
    <text evidence="2">Belongs to the ABC transporter superfamily. ABCB family. Multidrug resistance exporter (TC 3.A.1.201) subfamily.</text>
</comment>
<protein>
    <recommendedName>
        <fullName evidence="15">Mitochondrial potassium channel ATP-binding subunit</fullName>
    </recommendedName>
    <alternativeName>
        <fullName evidence="17">ATP-binding cassette sub-family B member 8, mitochondrial</fullName>
    </alternativeName>
    <alternativeName>
        <fullName evidence="16">Mitochondrial sulfonylurea-receptor</fullName>
    </alternativeName>
</protein>
<evidence type="ECO:0000256" key="9">
    <source>
        <dbReference type="ARBA" id="ARBA00022946"/>
    </source>
</evidence>
<dbReference type="Gene3D" id="1.20.1560.10">
    <property type="entry name" value="ABC transporter type 1, transmembrane domain"/>
    <property type="match status" value="1"/>
</dbReference>
<evidence type="ECO:0000256" key="3">
    <source>
        <dbReference type="ARBA" id="ARBA00022448"/>
    </source>
</evidence>
<dbReference type="InterPro" id="IPR036640">
    <property type="entry name" value="ABC1_TM_sf"/>
</dbReference>
<dbReference type="KEGG" id="nlo:107221475"/>
<dbReference type="CDD" id="cd03249">
    <property type="entry name" value="ABC_MTABC3_MDL1_MDL2"/>
    <property type="match status" value="1"/>
</dbReference>
<evidence type="ECO:0000256" key="16">
    <source>
        <dbReference type="ARBA" id="ARBA00041416"/>
    </source>
</evidence>
<dbReference type="InParanoid" id="A0A6J0BNY1"/>
<dbReference type="GeneID" id="107221475"/>
<evidence type="ECO:0000256" key="6">
    <source>
        <dbReference type="ARBA" id="ARBA00022741"/>
    </source>
</evidence>
<evidence type="ECO:0000259" key="19">
    <source>
        <dbReference type="PROSITE" id="PS50893"/>
    </source>
</evidence>
<keyword evidence="6" id="KW-0547">Nucleotide-binding</keyword>
<dbReference type="FunCoup" id="A0A6J0BNY1">
    <property type="interactions" value="132"/>
</dbReference>
<dbReference type="InterPro" id="IPR003593">
    <property type="entry name" value="AAA+_ATPase"/>
</dbReference>
<keyword evidence="4" id="KW-0633">Potassium transport</keyword>
<feature type="transmembrane region" description="Helical" evidence="18">
    <location>
        <begin position="114"/>
        <end position="134"/>
    </location>
</feature>
<dbReference type="SUPFAM" id="SSF90123">
    <property type="entry name" value="ABC transporter transmembrane region"/>
    <property type="match status" value="1"/>
</dbReference>
<dbReference type="GO" id="GO:0034220">
    <property type="term" value="P:monoatomic ion transmembrane transport"/>
    <property type="evidence" value="ECO:0007669"/>
    <property type="project" value="UniProtKB-KW"/>
</dbReference>
<keyword evidence="8 22" id="KW-0067">ATP-binding</keyword>
<evidence type="ECO:0000256" key="17">
    <source>
        <dbReference type="ARBA" id="ARBA00042968"/>
    </source>
</evidence>
<dbReference type="PANTHER" id="PTHR43394">
    <property type="entry name" value="ATP-DEPENDENT PERMEASE MDL1, MITOCHONDRIAL"/>
    <property type="match status" value="1"/>
</dbReference>
<evidence type="ECO:0000313" key="21">
    <source>
        <dbReference type="Proteomes" id="UP000829291"/>
    </source>
</evidence>
<evidence type="ECO:0000256" key="14">
    <source>
        <dbReference type="ARBA" id="ARBA00023136"/>
    </source>
</evidence>
<dbReference type="InterPro" id="IPR027417">
    <property type="entry name" value="P-loop_NTPase"/>
</dbReference>
<dbReference type="GO" id="GO:0016887">
    <property type="term" value="F:ATP hydrolysis activity"/>
    <property type="evidence" value="ECO:0007669"/>
    <property type="project" value="InterPro"/>
</dbReference>
<feature type="transmembrane region" description="Helical" evidence="18">
    <location>
        <begin position="56"/>
        <end position="77"/>
    </location>
</feature>
<comment type="subcellular location">
    <subcellularLocation>
        <location evidence="1">Mitochondrion inner membrane</location>
        <topology evidence="1">Multi-pass membrane protein</topology>
    </subcellularLocation>
</comment>
<reference evidence="22" key="1">
    <citation type="submission" date="2025-08" db="UniProtKB">
        <authorList>
            <consortium name="RefSeq"/>
        </authorList>
    </citation>
    <scope>IDENTIFICATION</scope>
    <source>
        <tissue evidence="22">Thorax and Abdomen</tissue>
    </source>
</reference>
<dbReference type="Pfam" id="PF00664">
    <property type="entry name" value="ABC_membrane"/>
    <property type="match status" value="1"/>
</dbReference>
<evidence type="ECO:0000256" key="18">
    <source>
        <dbReference type="SAM" id="Phobius"/>
    </source>
</evidence>
<evidence type="ECO:0000256" key="11">
    <source>
        <dbReference type="ARBA" id="ARBA00022989"/>
    </source>
</evidence>
<dbReference type="OrthoDB" id="6500128at2759"/>
<dbReference type="AlphaFoldDB" id="A0A6J0BNY1"/>
<keyword evidence="3" id="KW-0813">Transport</keyword>
<dbReference type="PROSITE" id="PS00211">
    <property type="entry name" value="ABC_TRANSPORTER_1"/>
    <property type="match status" value="1"/>
</dbReference>
<feature type="transmembrane region" description="Helical" evidence="18">
    <location>
        <begin position="253"/>
        <end position="271"/>
    </location>
</feature>
<feature type="transmembrane region" description="Helical" evidence="18">
    <location>
        <begin position="277"/>
        <end position="296"/>
    </location>
</feature>
<keyword evidence="21" id="KW-1185">Reference proteome</keyword>
<gene>
    <name evidence="22" type="primary">LOC107221475</name>
</gene>
<dbReference type="InterPro" id="IPR011527">
    <property type="entry name" value="ABC1_TM_dom"/>
</dbReference>
<evidence type="ECO:0000256" key="1">
    <source>
        <dbReference type="ARBA" id="ARBA00004448"/>
    </source>
</evidence>
<dbReference type="GO" id="GO:0005743">
    <property type="term" value="C:mitochondrial inner membrane"/>
    <property type="evidence" value="ECO:0007669"/>
    <property type="project" value="UniProtKB-SubCell"/>
</dbReference>
<dbReference type="SUPFAM" id="SSF52540">
    <property type="entry name" value="P-loop containing nucleoside triphosphate hydrolases"/>
    <property type="match status" value="1"/>
</dbReference>
<dbReference type="InterPro" id="IPR039421">
    <property type="entry name" value="Type_1_exporter"/>
</dbReference>
<keyword evidence="9" id="KW-0809">Transit peptide</keyword>
<evidence type="ECO:0000256" key="4">
    <source>
        <dbReference type="ARBA" id="ARBA00022538"/>
    </source>
</evidence>
<dbReference type="RefSeq" id="XP_015515962.2">
    <property type="nucleotide sequence ID" value="XM_015660476.2"/>
</dbReference>
<keyword evidence="22" id="KW-0407">Ion channel</keyword>
<dbReference type="GO" id="GO:0005524">
    <property type="term" value="F:ATP binding"/>
    <property type="evidence" value="ECO:0007669"/>
    <property type="project" value="UniProtKB-KW"/>
</dbReference>
<dbReference type="GO" id="GO:0006813">
    <property type="term" value="P:potassium ion transport"/>
    <property type="evidence" value="ECO:0007669"/>
    <property type="project" value="UniProtKB-KW"/>
</dbReference>
<keyword evidence="13" id="KW-0496">Mitochondrion</keyword>
<accession>A0A6J0BNY1</accession>
<evidence type="ECO:0000256" key="15">
    <source>
        <dbReference type="ARBA" id="ARBA00040439"/>
    </source>
</evidence>
<keyword evidence="11 18" id="KW-1133">Transmembrane helix</keyword>
<dbReference type="Gene3D" id="3.40.50.300">
    <property type="entry name" value="P-loop containing nucleotide triphosphate hydrolases"/>
    <property type="match status" value="1"/>
</dbReference>
<dbReference type="PROSITE" id="PS50893">
    <property type="entry name" value="ABC_TRANSPORTER_2"/>
    <property type="match status" value="1"/>
</dbReference>
<dbReference type="GO" id="GO:0090374">
    <property type="term" value="P:oligopeptide export from mitochondrion"/>
    <property type="evidence" value="ECO:0007669"/>
    <property type="project" value="TreeGrafter"/>
</dbReference>
<feature type="domain" description="ABC transporter" evidence="19">
    <location>
        <begin position="452"/>
        <end position="689"/>
    </location>
</feature>
<evidence type="ECO:0000256" key="2">
    <source>
        <dbReference type="ARBA" id="ARBA00007577"/>
    </source>
</evidence>
<feature type="domain" description="ABC transmembrane type-1" evidence="20">
    <location>
        <begin position="118"/>
        <end position="417"/>
    </location>
</feature>
<evidence type="ECO:0000259" key="20">
    <source>
        <dbReference type="PROSITE" id="PS50929"/>
    </source>
</evidence>
<keyword evidence="7" id="KW-0999">Mitochondrion inner membrane</keyword>
<keyword evidence="12" id="KW-0406">Ion transport</keyword>
<dbReference type="Pfam" id="PF00005">
    <property type="entry name" value="ABC_tran"/>
    <property type="match status" value="1"/>
</dbReference>
<dbReference type="SMART" id="SM00382">
    <property type="entry name" value="AAA"/>
    <property type="match status" value="1"/>
</dbReference>
<dbReference type="PANTHER" id="PTHR43394:SF17">
    <property type="entry name" value="MITOCHONDRIAL POTASSIUM CHANNEL ATP-BINDING SUBUNIT"/>
    <property type="match status" value="1"/>
</dbReference>
<sequence>MSILRIAYQHAGFTRNLCLRYCLDTKIESLSKVKRDFITHLRREFRPKIRSERPSYNAAAFGIGGIGIATACVMQWARSRVLCEADRTAGVIKVTEKEPTFPWARFFQYLYPHVWHFLLALASALAVAVLNIWIPQCMSEVINVVAKLSDKTGFSENTEGRSAAFVMFEKLTQPTFRLARMYVSQALFTFVYIYTLSGIGEKIAMSLRQDLFKSVIMQDMAFFDRNRTGEIVNRLTSDIQDFKSAFKMCFSQGLKSITQIVGCVISIIMISPQLTGVMVMCVPTVILVGAILGSSLRKMSSEAQNQTAKSTTVSEEAISNIRTVRAFAAEEREIELFSNEVELAAVMHQRLGFGIGLFQGGTNLFLNGIVLGTLYLGGHLMSIGQLTPGDLMAFLMATQTIQRSLTQLSLLFGSYVRGISAGGRVFEFLDLPPSPLMIGGNVITDRCFRGNIEFENVTFEYPTRPNKPILKNFNLNIPAGKTVAIVGASGNGKTTVAALLERLYDVDEGSIKIDGTDIRTLNSSYLRGGVLGYINQEPVLFATTIMENIRYGMHGATDSEVIEAAKEANADEFIRKFPQEYNTLVGERGTQLSGGQKQRVAIARALLKKPSILILDEATSALDYESERVVQRALDSAAKGRTVLIIAHRLSTIKNADIIVVLQNGVIVEIGNHDELTMKNGVYYNLVNQQEKQKKDETENRQHG</sequence>
<evidence type="ECO:0000313" key="22">
    <source>
        <dbReference type="RefSeq" id="XP_015515962.2"/>
    </source>
</evidence>
<evidence type="ECO:0000256" key="7">
    <source>
        <dbReference type="ARBA" id="ARBA00022792"/>
    </source>
</evidence>
<keyword evidence="14 18" id="KW-0472">Membrane</keyword>
<evidence type="ECO:0000256" key="5">
    <source>
        <dbReference type="ARBA" id="ARBA00022692"/>
    </source>
</evidence>
<dbReference type="PROSITE" id="PS50929">
    <property type="entry name" value="ABC_TM1F"/>
    <property type="match status" value="1"/>
</dbReference>
<proteinExistence type="inferred from homology"/>
<evidence type="ECO:0000256" key="13">
    <source>
        <dbReference type="ARBA" id="ARBA00023128"/>
    </source>
</evidence>